<feature type="domain" description="ArnT-like N-terminal" evidence="9">
    <location>
        <begin position="14"/>
        <end position="244"/>
    </location>
</feature>
<gene>
    <name evidence="10" type="primary">arnT</name>
    <name evidence="10" type="ORF">EHSB41UT_03911</name>
</gene>
<keyword evidence="7 8" id="KW-0472">Membrane</keyword>
<evidence type="ECO:0000313" key="10">
    <source>
        <dbReference type="EMBL" id="SMA50120.1"/>
    </source>
</evidence>
<accession>A0A1X7APU2</accession>
<keyword evidence="11" id="KW-1185">Reference proteome</keyword>
<feature type="transmembrane region" description="Helical" evidence="8">
    <location>
        <begin position="374"/>
        <end position="396"/>
    </location>
</feature>
<dbReference type="PANTHER" id="PTHR33908:SF3">
    <property type="entry name" value="UNDECAPRENYL PHOSPHATE-ALPHA-4-AMINO-4-DEOXY-L-ARABINOSE ARABINOSYL TRANSFERASE"/>
    <property type="match status" value="1"/>
</dbReference>
<dbReference type="InterPro" id="IPR050297">
    <property type="entry name" value="LipidA_mod_glycosyltrf_83"/>
</dbReference>
<dbReference type="EC" id="2.4.2.43" evidence="10"/>
<organism evidence="10 11">
    <name type="scientific">Parendozoicomonas haliclonae</name>
    <dbReference type="NCBI Taxonomy" id="1960125"/>
    <lineage>
        <taxon>Bacteria</taxon>
        <taxon>Pseudomonadati</taxon>
        <taxon>Pseudomonadota</taxon>
        <taxon>Gammaproteobacteria</taxon>
        <taxon>Oceanospirillales</taxon>
        <taxon>Endozoicomonadaceae</taxon>
        <taxon>Parendozoicomonas</taxon>
    </lineage>
</organism>
<dbReference type="GO" id="GO:0005886">
    <property type="term" value="C:plasma membrane"/>
    <property type="evidence" value="ECO:0007669"/>
    <property type="project" value="UniProtKB-SubCell"/>
</dbReference>
<dbReference type="GO" id="GO:0009103">
    <property type="term" value="P:lipopolysaccharide biosynthetic process"/>
    <property type="evidence" value="ECO:0007669"/>
    <property type="project" value="UniProtKB-ARBA"/>
</dbReference>
<dbReference type="RefSeq" id="WP_133060585.1">
    <property type="nucleotide sequence ID" value="NZ_CBCSCN010000005.1"/>
</dbReference>
<dbReference type="InterPro" id="IPR003342">
    <property type="entry name" value="ArnT-like_N"/>
</dbReference>
<feature type="transmembrane region" description="Helical" evidence="8">
    <location>
        <begin position="171"/>
        <end position="201"/>
    </location>
</feature>
<evidence type="ECO:0000256" key="7">
    <source>
        <dbReference type="ARBA" id="ARBA00023136"/>
    </source>
</evidence>
<keyword evidence="3 10" id="KW-0328">Glycosyltransferase</keyword>
<evidence type="ECO:0000256" key="8">
    <source>
        <dbReference type="SAM" id="Phobius"/>
    </source>
</evidence>
<dbReference type="GO" id="GO:0006493">
    <property type="term" value="P:protein O-linked glycosylation"/>
    <property type="evidence" value="ECO:0007669"/>
    <property type="project" value="InterPro"/>
</dbReference>
<name>A0A1X7APU2_9GAMM</name>
<dbReference type="GO" id="GO:0103015">
    <property type="term" value="F:4-amino-4-deoxy-L-arabinose transferase activity"/>
    <property type="evidence" value="ECO:0007669"/>
    <property type="project" value="UniProtKB-EC"/>
</dbReference>
<dbReference type="PANTHER" id="PTHR33908">
    <property type="entry name" value="MANNOSYLTRANSFERASE YKCB-RELATED"/>
    <property type="match status" value="1"/>
</dbReference>
<evidence type="ECO:0000313" key="11">
    <source>
        <dbReference type="Proteomes" id="UP000196573"/>
    </source>
</evidence>
<feature type="transmembrane region" description="Helical" evidence="8">
    <location>
        <begin position="344"/>
        <end position="362"/>
    </location>
</feature>
<protein>
    <submittedName>
        <fullName evidence="10">Undecaprenyl phosphate-alpha-4-amino-4-deoxy-L-arabinose arabinosyl transferase</fullName>
        <ecNumber evidence="10">2.4.2.43</ecNumber>
    </submittedName>
</protein>
<evidence type="ECO:0000256" key="4">
    <source>
        <dbReference type="ARBA" id="ARBA00022679"/>
    </source>
</evidence>
<feature type="transmembrane region" description="Helical" evidence="8">
    <location>
        <begin position="213"/>
        <end position="231"/>
    </location>
</feature>
<keyword evidence="5 8" id="KW-0812">Transmembrane</keyword>
<dbReference type="AlphaFoldDB" id="A0A1X7APU2"/>
<dbReference type="Proteomes" id="UP000196573">
    <property type="component" value="Unassembled WGS sequence"/>
</dbReference>
<dbReference type="GO" id="GO:0010041">
    <property type="term" value="P:response to iron(III) ion"/>
    <property type="evidence" value="ECO:0007669"/>
    <property type="project" value="TreeGrafter"/>
</dbReference>
<keyword evidence="2" id="KW-1003">Cell membrane</keyword>
<evidence type="ECO:0000256" key="1">
    <source>
        <dbReference type="ARBA" id="ARBA00004651"/>
    </source>
</evidence>
<evidence type="ECO:0000256" key="2">
    <source>
        <dbReference type="ARBA" id="ARBA00022475"/>
    </source>
</evidence>
<evidence type="ECO:0000256" key="6">
    <source>
        <dbReference type="ARBA" id="ARBA00022989"/>
    </source>
</evidence>
<dbReference type="Pfam" id="PF02366">
    <property type="entry name" value="PMT"/>
    <property type="match status" value="1"/>
</dbReference>
<evidence type="ECO:0000259" key="9">
    <source>
        <dbReference type="Pfam" id="PF02366"/>
    </source>
</evidence>
<reference evidence="10 11" key="1">
    <citation type="submission" date="2017-03" db="EMBL/GenBank/DDBJ databases">
        <authorList>
            <person name="Afonso C.L."/>
            <person name="Miller P.J."/>
            <person name="Scott M.A."/>
            <person name="Spackman E."/>
            <person name="Goraichik I."/>
            <person name="Dimitrov K.M."/>
            <person name="Suarez D.L."/>
            <person name="Swayne D.E."/>
        </authorList>
    </citation>
    <scope>NUCLEOTIDE SEQUENCE [LARGE SCALE GENOMIC DNA]</scope>
    <source>
        <strain evidence="10">SB41UT1</strain>
    </source>
</reference>
<comment type="subcellular location">
    <subcellularLocation>
        <location evidence="1">Cell membrane</location>
        <topology evidence="1">Multi-pass membrane protein</topology>
    </subcellularLocation>
</comment>
<dbReference type="OrthoDB" id="9775035at2"/>
<proteinExistence type="predicted"/>
<evidence type="ECO:0000256" key="3">
    <source>
        <dbReference type="ARBA" id="ARBA00022676"/>
    </source>
</evidence>
<keyword evidence="4 10" id="KW-0808">Transferase</keyword>
<dbReference type="GO" id="GO:0000030">
    <property type="term" value="F:mannosyltransferase activity"/>
    <property type="evidence" value="ECO:0007669"/>
    <property type="project" value="InterPro"/>
</dbReference>
<sequence length="494" mass="55585">MPNHKQLFTARTLLWLMLVTLIIRLLSLGLYPLMDTTEARYGEIARLMAETGNWITPQIDYQIPFWGKPPLYSWLTAASFQLLGVNEFSARLPHFLLGLLVLCLVWIVARRQGSQLKAALSCLILSTTGAFLICSGAVMTDMSLLLATTLSLTAFWLAWHSEQNKGGVWGLLLFVGLALGLLAKGPIACILVGLPILLWCLTTRHLNGLWYRLPWITGLLLMLALALPWYLMAEQATPGFLDYFLIGEHFRRFLESGWQGDRYGTAHIEPKGMIWFMWSYAALPWSVVLLALVIRRRKRVFLHKASASTPAEKEWRSFLWFWMLSPLLFFTLSGNILWTYVLPGLPAMALLLADYIGTLLAEPGASIQGNQKRLRFWVIAPACLSPIVLIGLVVMANNNLKHTAKGLVDSYHHTSPQNADLVFWPKRPFSGQFYSKGQGQIITDQNALIKKITASPNLYVAMPPASLQTLPSSIRNQLQLVQRGAKLELWKKKT</sequence>
<feature type="transmembrane region" description="Helical" evidence="8">
    <location>
        <begin position="318"/>
        <end position="338"/>
    </location>
</feature>
<dbReference type="EMBL" id="FWPT01000010">
    <property type="protein sequence ID" value="SMA50120.1"/>
    <property type="molecule type" value="Genomic_DNA"/>
</dbReference>
<feature type="transmembrane region" description="Helical" evidence="8">
    <location>
        <begin position="273"/>
        <end position="294"/>
    </location>
</feature>
<feature type="transmembrane region" description="Helical" evidence="8">
    <location>
        <begin position="92"/>
        <end position="109"/>
    </location>
</feature>
<keyword evidence="6 8" id="KW-1133">Transmembrane helix</keyword>
<evidence type="ECO:0000256" key="5">
    <source>
        <dbReference type="ARBA" id="ARBA00022692"/>
    </source>
</evidence>
<feature type="transmembrane region" description="Helical" evidence="8">
    <location>
        <begin position="12"/>
        <end position="31"/>
    </location>
</feature>